<comment type="caution">
    <text evidence="1">The sequence shown here is derived from an EMBL/GenBank/DDBJ whole genome shotgun (WGS) entry which is preliminary data.</text>
</comment>
<keyword evidence="2" id="KW-1185">Reference proteome</keyword>
<dbReference type="AlphaFoldDB" id="A0A512B291"/>
<reference evidence="1 2" key="1">
    <citation type="submission" date="2019-07" db="EMBL/GenBank/DDBJ databases">
        <title>Whole genome shotgun sequence of Adhaeribacter aerolatus NBRC 106133.</title>
        <authorList>
            <person name="Hosoyama A."/>
            <person name="Uohara A."/>
            <person name="Ohji S."/>
            <person name="Ichikawa N."/>
        </authorList>
    </citation>
    <scope>NUCLEOTIDE SEQUENCE [LARGE SCALE GENOMIC DNA]</scope>
    <source>
        <strain evidence="1 2">NBRC 106133</strain>
    </source>
</reference>
<organism evidence="1 2">
    <name type="scientific">Adhaeribacter aerolatus</name>
    <dbReference type="NCBI Taxonomy" id="670289"/>
    <lineage>
        <taxon>Bacteria</taxon>
        <taxon>Pseudomonadati</taxon>
        <taxon>Bacteroidota</taxon>
        <taxon>Cytophagia</taxon>
        <taxon>Cytophagales</taxon>
        <taxon>Hymenobacteraceae</taxon>
        <taxon>Adhaeribacter</taxon>
    </lineage>
</organism>
<protein>
    <submittedName>
        <fullName evidence="1">Uncharacterized protein</fullName>
    </submittedName>
</protein>
<name>A0A512B291_9BACT</name>
<dbReference type="Proteomes" id="UP000321532">
    <property type="component" value="Unassembled WGS sequence"/>
</dbReference>
<accession>A0A512B291</accession>
<evidence type="ECO:0000313" key="2">
    <source>
        <dbReference type="Proteomes" id="UP000321532"/>
    </source>
</evidence>
<sequence length="110" mass="12752">MLMQILSRAFIVLDYQLNKDYIGEFLCINQSKPELNCEGHCYLQKNLKKAEQSENKSTQQTLKIDFPLSLPVNFTCSFSQVTPIQTFIFRYLVGHPVRYLAAIFHPPSYS</sequence>
<gene>
    <name evidence="1" type="ORF">AAE02nite_37400</name>
</gene>
<evidence type="ECO:0000313" key="1">
    <source>
        <dbReference type="EMBL" id="GEO06076.1"/>
    </source>
</evidence>
<dbReference type="EMBL" id="BJYS01000031">
    <property type="protein sequence ID" value="GEO06076.1"/>
    <property type="molecule type" value="Genomic_DNA"/>
</dbReference>
<proteinExistence type="predicted"/>